<dbReference type="KEGG" id="broo:brsh051_00560"/>
<keyword evidence="2" id="KW-0547">Nucleotide-binding</keyword>
<dbReference type="InterPro" id="IPR003593">
    <property type="entry name" value="AAA+_ATPase"/>
</dbReference>
<feature type="domain" description="ABC transporter" evidence="4">
    <location>
        <begin position="5"/>
        <end position="257"/>
    </location>
</feature>
<dbReference type="RefSeq" id="WP_286266445.1">
    <property type="nucleotide sequence ID" value="NZ_AP028056.1"/>
</dbReference>
<keyword evidence="1" id="KW-0813">Transport</keyword>
<proteinExistence type="predicted"/>
<dbReference type="Pfam" id="PF12399">
    <property type="entry name" value="BCA_ABC_TP_C"/>
    <property type="match status" value="1"/>
</dbReference>
<sequence length="262" mass="28788">MSPILEVKDLTRNFGGLAAVSNVNITLEEGELIGLIGPNGAGKTTVFNLLTGVYPPSSGEIDFSPDGEPASIAGKKPYDICRAGVGRTFQNIRLFKDLTVLDNVVIALEQNQTYSLLSSFLHLPSWAASREEVLKSARDLLRLMRLDHKSFDLARNLSYGEQRHLEIARALATNPRLLLLDEPAAGMNPAETAGLTKLISWIRENYHLTILLIEHDMSLVMSICERIYVLDHGIVISSGTPDVVRHDPRVITAYLGQEASDV</sequence>
<dbReference type="PROSITE" id="PS50893">
    <property type="entry name" value="ABC_TRANSPORTER_2"/>
    <property type="match status" value="1"/>
</dbReference>
<accession>A0AAN0K5N4</accession>
<dbReference type="GO" id="GO:0005886">
    <property type="term" value="C:plasma membrane"/>
    <property type="evidence" value="ECO:0007669"/>
    <property type="project" value="TreeGrafter"/>
</dbReference>
<keyword evidence="6" id="KW-1185">Reference proteome</keyword>
<dbReference type="FunFam" id="3.40.50.300:FF:000421">
    <property type="entry name" value="Branched-chain amino acid ABC transporter ATP-binding protein"/>
    <property type="match status" value="1"/>
</dbReference>
<dbReference type="GO" id="GO:0042941">
    <property type="term" value="P:D-alanine transmembrane transport"/>
    <property type="evidence" value="ECO:0007669"/>
    <property type="project" value="TreeGrafter"/>
</dbReference>
<dbReference type="InterPro" id="IPR003439">
    <property type="entry name" value="ABC_transporter-like_ATP-bd"/>
</dbReference>
<dbReference type="GO" id="GO:0015808">
    <property type="term" value="P:L-alanine transport"/>
    <property type="evidence" value="ECO:0007669"/>
    <property type="project" value="TreeGrafter"/>
</dbReference>
<dbReference type="GO" id="GO:1903806">
    <property type="term" value="P:L-isoleucine import across plasma membrane"/>
    <property type="evidence" value="ECO:0007669"/>
    <property type="project" value="TreeGrafter"/>
</dbReference>
<dbReference type="EMBL" id="AP028056">
    <property type="protein sequence ID" value="BEH00775.1"/>
    <property type="molecule type" value="Genomic_DNA"/>
</dbReference>
<dbReference type="SUPFAM" id="SSF52540">
    <property type="entry name" value="P-loop containing nucleoside triphosphate hydrolases"/>
    <property type="match status" value="1"/>
</dbReference>
<dbReference type="SMART" id="SM00382">
    <property type="entry name" value="AAA"/>
    <property type="match status" value="1"/>
</dbReference>
<dbReference type="GO" id="GO:0016887">
    <property type="term" value="F:ATP hydrolysis activity"/>
    <property type="evidence" value="ECO:0007669"/>
    <property type="project" value="InterPro"/>
</dbReference>
<dbReference type="AlphaFoldDB" id="A0AAN0K5N4"/>
<dbReference type="GO" id="GO:0015188">
    <property type="term" value="F:L-isoleucine transmembrane transporter activity"/>
    <property type="evidence" value="ECO:0007669"/>
    <property type="project" value="TreeGrafter"/>
</dbReference>
<dbReference type="GO" id="GO:1903805">
    <property type="term" value="P:L-valine import across plasma membrane"/>
    <property type="evidence" value="ECO:0007669"/>
    <property type="project" value="TreeGrafter"/>
</dbReference>
<evidence type="ECO:0000256" key="2">
    <source>
        <dbReference type="ARBA" id="ARBA00022741"/>
    </source>
</evidence>
<name>A0AAN0K5N4_9ACTN</name>
<dbReference type="InterPro" id="IPR051120">
    <property type="entry name" value="ABC_AA/LPS_Transport"/>
</dbReference>
<dbReference type="CDD" id="cd03219">
    <property type="entry name" value="ABC_Mj1267_LivG_branched"/>
    <property type="match status" value="1"/>
</dbReference>
<dbReference type="Gene3D" id="3.40.50.300">
    <property type="entry name" value="P-loop containing nucleotide triphosphate hydrolases"/>
    <property type="match status" value="1"/>
</dbReference>
<dbReference type="GO" id="GO:0005304">
    <property type="term" value="F:L-valine transmembrane transporter activity"/>
    <property type="evidence" value="ECO:0007669"/>
    <property type="project" value="TreeGrafter"/>
</dbReference>
<evidence type="ECO:0000313" key="6">
    <source>
        <dbReference type="Proteomes" id="UP001431656"/>
    </source>
</evidence>
<evidence type="ECO:0000256" key="1">
    <source>
        <dbReference type="ARBA" id="ARBA00022448"/>
    </source>
</evidence>
<evidence type="ECO:0000259" key="4">
    <source>
        <dbReference type="PROSITE" id="PS50893"/>
    </source>
</evidence>
<dbReference type="InterPro" id="IPR032823">
    <property type="entry name" value="BCA_ABC_TP_C"/>
</dbReference>
<dbReference type="Proteomes" id="UP001431656">
    <property type="component" value="Chromosome"/>
</dbReference>
<keyword evidence="3 5" id="KW-0067">ATP-binding</keyword>
<dbReference type="PANTHER" id="PTHR45772">
    <property type="entry name" value="CONSERVED COMPONENT OF ABC TRANSPORTER FOR NATURAL AMINO ACIDS-RELATED"/>
    <property type="match status" value="1"/>
</dbReference>
<organism evidence="5 6">
    <name type="scientific">Brooklawnia propionicigenes</name>
    <dbReference type="NCBI Taxonomy" id="3041175"/>
    <lineage>
        <taxon>Bacteria</taxon>
        <taxon>Bacillati</taxon>
        <taxon>Actinomycetota</taxon>
        <taxon>Actinomycetes</taxon>
        <taxon>Propionibacteriales</taxon>
        <taxon>Propionibacteriaceae</taxon>
        <taxon>Brooklawnia</taxon>
    </lineage>
</organism>
<reference evidence="5" key="1">
    <citation type="journal article" date="2024" name="Int. J. Syst. Evol. Microbiol.">
        <title>Brooklawnia propionicigenes sp. nov., a facultatively anaerobic, propionate-producing bacterium isolated from a methanogenic reactor treating waste from cattle farms.</title>
        <authorList>
            <person name="Akita Y."/>
            <person name="Ueki A."/>
            <person name="Tonouchi A."/>
            <person name="Sugawara Y."/>
            <person name="Honma S."/>
            <person name="Kaku N."/>
            <person name="Ueki K."/>
        </authorList>
    </citation>
    <scope>NUCLEOTIDE SEQUENCE</scope>
    <source>
        <strain evidence="5">SH051</strain>
    </source>
</reference>
<gene>
    <name evidence="5" type="ORF">brsh051_00560</name>
</gene>
<dbReference type="GO" id="GO:0005524">
    <property type="term" value="F:ATP binding"/>
    <property type="evidence" value="ECO:0007669"/>
    <property type="project" value="UniProtKB-KW"/>
</dbReference>
<dbReference type="InterPro" id="IPR027417">
    <property type="entry name" value="P-loop_NTPase"/>
</dbReference>
<protein>
    <submittedName>
        <fullName evidence="5">ABC transporter ATP-binding protein</fullName>
    </submittedName>
</protein>
<dbReference type="PANTHER" id="PTHR45772:SF7">
    <property type="entry name" value="AMINO ACID ABC TRANSPORTER ATP-BINDING PROTEIN"/>
    <property type="match status" value="1"/>
</dbReference>
<dbReference type="Pfam" id="PF00005">
    <property type="entry name" value="ABC_tran"/>
    <property type="match status" value="1"/>
</dbReference>
<evidence type="ECO:0000313" key="5">
    <source>
        <dbReference type="EMBL" id="BEH00775.1"/>
    </source>
</evidence>
<dbReference type="GO" id="GO:0015192">
    <property type="term" value="F:L-phenylalanine transmembrane transporter activity"/>
    <property type="evidence" value="ECO:0007669"/>
    <property type="project" value="TreeGrafter"/>
</dbReference>
<evidence type="ECO:0000256" key="3">
    <source>
        <dbReference type="ARBA" id="ARBA00022840"/>
    </source>
</evidence>